<evidence type="ECO:0000313" key="2">
    <source>
        <dbReference type="Proteomes" id="UP001597461"/>
    </source>
</evidence>
<sequence length="82" mass="9793">MTNKEKFLDGFPFRLEKGGAFFRFEKYDFPNSIPGKLMFNHKGYRCLVMNVDEAGFMPYSAQDTFINRFFHFNKLTFLENDK</sequence>
<organism evidence="1 2">
    <name type="scientific">Pedobacter vanadiisoli</name>
    <dbReference type="NCBI Taxonomy" id="1761975"/>
    <lineage>
        <taxon>Bacteria</taxon>
        <taxon>Pseudomonadati</taxon>
        <taxon>Bacteroidota</taxon>
        <taxon>Sphingobacteriia</taxon>
        <taxon>Sphingobacteriales</taxon>
        <taxon>Sphingobacteriaceae</taxon>
        <taxon>Pedobacter</taxon>
    </lineage>
</organism>
<dbReference type="Proteomes" id="UP001597461">
    <property type="component" value="Unassembled WGS sequence"/>
</dbReference>
<protein>
    <submittedName>
        <fullName evidence="1">Uncharacterized protein</fullName>
    </submittedName>
</protein>
<keyword evidence="2" id="KW-1185">Reference proteome</keyword>
<proteinExistence type="predicted"/>
<reference evidence="2" key="1">
    <citation type="journal article" date="2019" name="Int. J. Syst. Evol. Microbiol.">
        <title>The Global Catalogue of Microorganisms (GCM) 10K type strain sequencing project: providing services to taxonomists for standard genome sequencing and annotation.</title>
        <authorList>
            <consortium name="The Broad Institute Genomics Platform"/>
            <consortium name="The Broad Institute Genome Sequencing Center for Infectious Disease"/>
            <person name="Wu L."/>
            <person name="Ma J."/>
        </authorList>
    </citation>
    <scope>NUCLEOTIDE SEQUENCE [LARGE SCALE GENOMIC DNA]</scope>
    <source>
        <strain evidence="2">KCTC 42866</strain>
    </source>
</reference>
<accession>A0ABW5MFV9</accession>
<gene>
    <name evidence="1" type="ORF">ACFSR6_03415</name>
</gene>
<dbReference type="RefSeq" id="WP_379074943.1">
    <property type="nucleotide sequence ID" value="NZ_JBHULL010000003.1"/>
</dbReference>
<evidence type="ECO:0000313" key="1">
    <source>
        <dbReference type="EMBL" id="MFD2581523.1"/>
    </source>
</evidence>
<dbReference type="EMBL" id="JBHULL010000003">
    <property type="protein sequence ID" value="MFD2581523.1"/>
    <property type="molecule type" value="Genomic_DNA"/>
</dbReference>
<comment type="caution">
    <text evidence="1">The sequence shown here is derived from an EMBL/GenBank/DDBJ whole genome shotgun (WGS) entry which is preliminary data.</text>
</comment>
<name>A0ABW5MFV9_9SPHI</name>